<keyword evidence="2 3" id="KW-0418">Kinase</keyword>
<gene>
    <name evidence="3" type="ORF">HNQ40_000188</name>
</gene>
<dbReference type="RefSeq" id="WP_184675470.1">
    <property type="nucleotide sequence ID" value="NZ_JACHGY010000001.1"/>
</dbReference>
<protein>
    <submittedName>
        <fullName evidence="3">Fructosamine-3-kinase</fullName>
    </submittedName>
</protein>
<organism evidence="3 4">
    <name type="scientific">Algisphaera agarilytica</name>
    <dbReference type="NCBI Taxonomy" id="1385975"/>
    <lineage>
        <taxon>Bacteria</taxon>
        <taxon>Pseudomonadati</taxon>
        <taxon>Planctomycetota</taxon>
        <taxon>Phycisphaerae</taxon>
        <taxon>Phycisphaerales</taxon>
        <taxon>Phycisphaeraceae</taxon>
        <taxon>Algisphaera</taxon>
    </lineage>
</organism>
<evidence type="ECO:0000313" key="4">
    <source>
        <dbReference type="Proteomes" id="UP000541810"/>
    </source>
</evidence>
<comment type="similarity">
    <text evidence="1 2">Belongs to the fructosamine kinase family.</text>
</comment>
<dbReference type="EMBL" id="JACHGY010000001">
    <property type="protein sequence ID" value="MBB6428382.1"/>
    <property type="molecule type" value="Genomic_DNA"/>
</dbReference>
<accession>A0A7X0H329</accession>
<dbReference type="PIRSF" id="PIRSF006221">
    <property type="entry name" value="Ketosamine-3-kinase"/>
    <property type="match status" value="1"/>
</dbReference>
<comment type="caution">
    <text evidence="3">The sequence shown here is derived from an EMBL/GenBank/DDBJ whole genome shotgun (WGS) entry which is preliminary data.</text>
</comment>
<dbReference type="Gene3D" id="3.30.200.20">
    <property type="entry name" value="Phosphorylase Kinase, domain 1"/>
    <property type="match status" value="1"/>
</dbReference>
<sequence>MNPDTQRQIERELGASVTQRSAVGGGDINQAAAWELSDGRGVFVKTNTNAGTLPGLFEAEAAGLDALRNAAGALGVPEVLAVGRDYLVLELIDIGGKSADFEEKLGHGLAQLHQRSQRDEGFGFEADNYLGRLPQGNTMSEGYITFWRERRLLPLIERLSAYPQVVDRGRRLADRLEDVLAGSDEPPVLIHGDLWSGNACADRDGRVWIYDPACSYTNREVEFGMTRLFGFGSRFEAAYREVWPLQDGWERRVEIYRLHHLLSHLWHFGGGYESQCRALLDRLV</sequence>
<dbReference type="Gene3D" id="3.90.1200.10">
    <property type="match status" value="1"/>
</dbReference>
<evidence type="ECO:0000313" key="3">
    <source>
        <dbReference type="EMBL" id="MBB6428382.1"/>
    </source>
</evidence>
<dbReference type="Proteomes" id="UP000541810">
    <property type="component" value="Unassembled WGS sequence"/>
</dbReference>
<proteinExistence type="inferred from homology"/>
<dbReference type="PANTHER" id="PTHR12149">
    <property type="entry name" value="FRUCTOSAMINE 3 KINASE-RELATED PROTEIN"/>
    <property type="match status" value="1"/>
</dbReference>
<keyword evidence="4" id="KW-1185">Reference proteome</keyword>
<evidence type="ECO:0000256" key="2">
    <source>
        <dbReference type="PIRNR" id="PIRNR006221"/>
    </source>
</evidence>
<dbReference type="Pfam" id="PF03881">
    <property type="entry name" value="Fructosamin_kin"/>
    <property type="match status" value="1"/>
</dbReference>
<dbReference type="InterPro" id="IPR016477">
    <property type="entry name" value="Fructo-/Ketosamine-3-kinase"/>
</dbReference>
<keyword evidence="2" id="KW-0808">Transferase</keyword>
<dbReference type="AlphaFoldDB" id="A0A7X0H329"/>
<dbReference type="PANTHER" id="PTHR12149:SF8">
    <property type="entry name" value="PROTEIN-RIBULOSAMINE 3-KINASE"/>
    <property type="match status" value="1"/>
</dbReference>
<name>A0A7X0H329_9BACT</name>
<evidence type="ECO:0000256" key="1">
    <source>
        <dbReference type="ARBA" id="ARBA00009460"/>
    </source>
</evidence>
<dbReference type="SUPFAM" id="SSF56112">
    <property type="entry name" value="Protein kinase-like (PK-like)"/>
    <property type="match status" value="1"/>
</dbReference>
<dbReference type="GO" id="GO:0016301">
    <property type="term" value="F:kinase activity"/>
    <property type="evidence" value="ECO:0007669"/>
    <property type="project" value="UniProtKB-UniRule"/>
</dbReference>
<reference evidence="3 4" key="1">
    <citation type="submission" date="2020-08" db="EMBL/GenBank/DDBJ databases">
        <title>Genomic Encyclopedia of Type Strains, Phase IV (KMG-IV): sequencing the most valuable type-strain genomes for metagenomic binning, comparative biology and taxonomic classification.</title>
        <authorList>
            <person name="Goeker M."/>
        </authorList>
    </citation>
    <scope>NUCLEOTIDE SEQUENCE [LARGE SCALE GENOMIC DNA]</scope>
    <source>
        <strain evidence="3 4">DSM 103725</strain>
    </source>
</reference>
<dbReference type="InterPro" id="IPR011009">
    <property type="entry name" value="Kinase-like_dom_sf"/>
</dbReference>